<organism evidence="7 8">
    <name type="scientific">Acer yangbiense</name>
    <dbReference type="NCBI Taxonomy" id="1000413"/>
    <lineage>
        <taxon>Eukaryota</taxon>
        <taxon>Viridiplantae</taxon>
        <taxon>Streptophyta</taxon>
        <taxon>Embryophyta</taxon>
        <taxon>Tracheophyta</taxon>
        <taxon>Spermatophyta</taxon>
        <taxon>Magnoliopsida</taxon>
        <taxon>eudicotyledons</taxon>
        <taxon>Gunneridae</taxon>
        <taxon>Pentapetalae</taxon>
        <taxon>rosids</taxon>
        <taxon>malvids</taxon>
        <taxon>Sapindales</taxon>
        <taxon>Sapindaceae</taxon>
        <taxon>Hippocastanoideae</taxon>
        <taxon>Acereae</taxon>
        <taxon>Acer</taxon>
    </lineage>
</organism>
<feature type="domain" description="Disease resistance protein At4g27190-like leucine-rich repeats" evidence="6">
    <location>
        <begin position="762"/>
        <end position="881"/>
    </location>
</feature>
<evidence type="ECO:0000256" key="2">
    <source>
        <dbReference type="ARBA" id="ARBA00022741"/>
    </source>
</evidence>
<dbReference type="Pfam" id="PF23247">
    <property type="entry name" value="LRR_RPS2"/>
    <property type="match status" value="3"/>
</dbReference>
<protein>
    <submittedName>
        <fullName evidence="7">Uncharacterized protein</fullName>
    </submittedName>
</protein>
<dbReference type="InterPro" id="IPR027417">
    <property type="entry name" value="P-loop_NTPase"/>
</dbReference>
<accession>A0A5C7ITV7</accession>
<dbReference type="InterPro" id="IPR001611">
    <property type="entry name" value="Leu-rich_rpt"/>
</dbReference>
<gene>
    <name evidence="7" type="ORF">EZV62_001128</name>
</gene>
<comment type="caution">
    <text evidence="7">The sequence shown here is derived from an EMBL/GenBank/DDBJ whole genome shotgun (WGS) entry which is preliminary data.</text>
</comment>
<dbReference type="EMBL" id="VAHF01000001">
    <property type="protein sequence ID" value="TXG72549.1"/>
    <property type="molecule type" value="Genomic_DNA"/>
</dbReference>
<dbReference type="PRINTS" id="PR00364">
    <property type="entry name" value="DISEASERSIST"/>
</dbReference>
<dbReference type="GO" id="GO:0005524">
    <property type="term" value="F:ATP binding"/>
    <property type="evidence" value="ECO:0007669"/>
    <property type="project" value="UniProtKB-KW"/>
</dbReference>
<evidence type="ECO:0000259" key="5">
    <source>
        <dbReference type="Pfam" id="PF00931"/>
    </source>
</evidence>
<dbReference type="GO" id="GO:0006952">
    <property type="term" value="P:defense response"/>
    <property type="evidence" value="ECO:0007669"/>
    <property type="project" value="UniProtKB-KW"/>
</dbReference>
<dbReference type="Proteomes" id="UP000323000">
    <property type="component" value="Chromosome 1"/>
</dbReference>
<keyword evidence="3" id="KW-0611">Plant defense</keyword>
<evidence type="ECO:0000313" key="8">
    <source>
        <dbReference type="Proteomes" id="UP000323000"/>
    </source>
</evidence>
<dbReference type="Gene3D" id="1.10.8.430">
    <property type="entry name" value="Helical domain of apoptotic protease-activating factors"/>
    <property type="match status" value="1"/>
</dbReference>
<evidence type="ECO:0000256" key="3">
    <source>
        <dbReference type="ARBA" id="ARBA00022821"/>
    </source>
</evidence>
<dbReference type="InterPro" id="IPR042197">
    <property type="entry name" value="Apaf_helical"/>
</dbReference>
<evidence type="ECO:0000256" key="1">
    <source>
        <dbReference type="ARBA" id="ARBA00008894"/>
    </source>
</evidence>
<feature type="domain" description="NB-ARC" evidence="5">
    <location>
        <begin position="160"/>
        <end position="318"/>
    </location>
</feature>
<feature type="domain" description="Disease resistance protein At4g27190-like leucine-rich repeats" evidence="6">
    <location>
        <begin position="1116"/>
        <end position="1257"/>
    </location>
</feature>
<dbReference type="SUPFAM" id="SSF52540">
    <property type="entry name" value="P-loop containing nucleoside triphosphate hydrolases"/>
    <property type="match status" value="1"/>
</dbReference>
<proteinExistence type="inferred from homology"/>
<dbReference type="SUPFAM" id="SSF52058">
    <property type="entry name" value="L domain-like"/>
    <property type="match status" value="1"/>
</dbReference>
<evidence type="ECO:0000259" key="6">
    <source>
        <dbReference type="Pfam" id="PF23247"/>
    </source>
</evidence>
<keyword evidence="2" id="KW-0547">Nucleotide-binding</keyword>
<dbReference type="Pfam" id="PF00931">
    <property type="entry name" value="NB-ARC"/>
    <property type="match status" value="1"/>
</dbReference>
<dbReference type="InterPro" id="IPR057135">
    <property type="entry name" value="At4g27190-like_LRR"/>
</dbReference>
<keyword evidence="4" id="KW-0067">ATP-binding</keyword>
<name>A0A5C7ITV7_9ROSI</name>
<sequence length="1615" mass="185884">MAEIAVSVASRVSEYVVLPITRPVHYLCYYKSNLENLKKEVGKLDAGRERLQYSIEDARRNGEEITRQVEYWLITAEEFIHEASVFIEENELLSNRCCKGWCPNLKKHYRFSRKAERMLYAVIDLLAEGTFDKVSYRTIQEKPWLQSKNNYMDFESRMSTLDNILYTLRSTDVDIIGVYGIAGIGKTSLVKQVALRAMADKLFDVVIFAEVSETPDIKMIQGVIADNLGLNFHEESLPGRTARLYERLKKEKNFLLILDNIWEILDLESIGIPCGDRCKILLTARSEEVLCEMDSKMNFSVDILNEEEALILFKKVAGDFGEQHDLRSMAIDIARECGGVPIAIVTIARGLRNKGVDEWTNVIRDLKTARIQYTYDSLKSEELETTFLLLSMMGHTYDASIGDLLRCGMSLDLFQNTDTMEEAKTYAAKLIQKLKDYALLLGTSNSERFSMDNLVREVARSIALKDRHMFNVTDDFILSDWEDKYRLKNGIAVSLLDIRQLPKKLEFPRLRFFYMKPSDPFLEIPEFFFAGMPELRVLHLIEMDLLPLPTSLRFLLNLQTLCLDQCKLGDVVVIGELEKLEILSFRSSDIEMLPKEIGRLTRLRLLDLSHCSKLKVISPNVFSNLTRLEELYMGNTSIQWEDERKLLHLSHSSKLKVIPPDAIPTLTQPEELRMGNTSIQWEVERRNTSLYELMLLHHLTTLELHVREAGLMPEDLFFKKLERYKIVIGDCNWYEKYETARTLKLKLNTSIHFKEGFLMRLKGIENLCLDEMPGIRNVLSELDRNGFPELKHLEVQNNSYFLNIVESMQSVSCDVFPLLESLFISNLINLEKICDGPLKIMDFHRLRILEVQKCDKLKNILSFSTAESLLQLQEIKVTYCKNMEEIFAIVSKEGGNNEMIDKIQVNPLRSMTLEYLPKLTSFCSRAKTPSLLQRRPSLLQRRQKAADARAKGIILEEEIDIPTLLFNENVVFPNLEALRLSAINVEKIWHNQFQAMCSWAPKLTRLIIQGCGNLRHLFSSSVVNSFVQLQYLEICECTVLEEIIVVDGLREEERVDLIFPKLIYLKINDLGSLRRFCSGNSISIEFPSLKELEIENCPELESSIFSNKVELPRLEKMIISRMDNLKTIWPNKLAYDSLWKLKSLEVNDCQKLSTVFPSFICERIFTLESLTVKSCGLVEEIFDIQGLNFEGKKSLLRELNIGYLPNLKHIWNKDPQGMLSFEKLQKVTVFLCQNLKNLFPESIARGLFGLESLEVSDSGVEEIVSKGGVVEASTGFFFPQLSSLQLHCLPELRTFYPGIYTIEGPFLKSLGLHYCDSVKVLTSDLSCYITKEGQFDIPTELPLFLIEKGFVIFEELELSGKAITMITWQDKVPESFFGFLHSLVLNDDKSTVLAFDIIQRFHNLKKLSLNHGSYKEIFSYVDAEEHVRRLPQIKHLVLNGLNELKEIWKQDSEAHLEFRNLEILEVRSCYSLSNLMPSSASFQNLKSLEVWGCEGLMNLVTSAIAKNLVQLEKLEIFDCKRLTEVVAEEGAVIEEIIFSKLKSLSLMYLQNLTSFSSRNHTFKFPILKSLVVNECPKLKIFSEGVIITPRLRKLEFNWKAIDRCWEVDLNTTIKQ</sequence>
<reference evidence="8" key="1">
    <citation type="journal article" date="2019" name="Gigascience">
        <title>De novo genome assembly of the endangered Acer yangbiense, a plant species with extremely small populations endemic to Yunnan Province, China.</title>
        <authorList>
            <person name="Yang J."/>
            <person name="Wariss H.M."/>
            <person name="Tao L."/>
            <person name="Zhang R."/>
            <person name="Yun Q."/>
            <person name="Hollingsworth P."/>
            <person name="Dao Z."/>
            <person name="Luo G."/>
            <person name="Guo H."/>
            <person name="Ma Y."/>
            <person name="Sun W."/>
        </authorList>
    </citation>
    <scope>NUCLEOTIDE SEQUENCE [LARGE SCALE GENOMIC DNA]</scope>
    <source>
        <strain evidence="8">cv. Malutang</strain>
    </source>
</reference>
<dbReference type="InterPro" id="IPR050905">
    <property type="entry name" value="Plant_NBS-LRR"/>
</dbReference>
<dbReference type="PANTHER" id="PTHR33463:SF198">
    <property type="entry name" value="RPP4C3"/>
    <property type="match status" value="1"/>
</dbReference>
<dbReference type="Gene3D" id="3.80.10.10">
    <property type="entry name" value="Ribonuclease Inhibitor"/>
    <property type="match status" value="5"/>
</dbReference>
<dbReference type="SUPFAM" id="SSF52047">
    <property type="entry name" value="RNI-like"/>
    <property type="match status" value="2"/>
</dbReference>
<comment type="similarity">
    <text evidence="1">Belongs to the disease resistance NB-LRR family.</text>
</comment>
<dbReference type="InterPro" id="IPR032675">
    <property type="entry name" value="LRR_dom_sf"/>
</dbReference>
<evidence type="ECO:0000256" key="4">
    <source>
        <dbReference type="ARBA" id="ARBA00022840"/>
    </source>
</evidence>
<dbReference type="InterPro" id="IPR002182">
    <property type="entry name" value="NB-ARC"/>
</dbReference>
<keyword evidence="8" id="KW-1185">Reference proteome</keyword>
<dbReference type="OrthoDB" id="1747797at2759"/>
<evidence type="ECO:0000313" key="7">
    <source>
        <dbReference type="EMBL" id="TXG72549.1"/>
    </source>
</evidence>
<feature type="domain" description="Disease resistance protein At4g27190-like leucine-rich repeats" evidence="6">
    <location>
        <begin position="1354"/>
        <end position="1480"/>
    </location>
</feature>
<dbReference type="Gene3D" id="3.40.50.300">
    <property type="entry name" value="P-loop containing nucleotide triphosphate hydrolases"/>
    <property type="match status" value="1"/>
</dbReference>
<dbReference type="GO" id="GO:0043531">
    <property type="term" value="F:ADP binding"/>
    <property type="evidence" value="ECO:0007669"/>
    <property type="project" value="InterPro"/>
</dbReference>
<dbReference type="Pfam" id="PF13855">
    <property type="entry name" value="LRR_8"/>
    <property type="match status" value="1"/>
</dbReference>
<dbReference type="PANTHER" id="PTHR33463">
    <property type="entry name" value="NB-ARC DOMAIN-CONTAINING PROTEIN-RELATED"/>
    <property type="match status" value="1"/>
</dbReference>